<comment type="similarity">
    <text evidence="2 6">Belongs to the iron/ascorbate-dependent oxidoreductase family.</text>
</comment>
<dbReference type="GO" id="GO:0046872">
    <property type="term" value="F:metal ion binding"/>
    <property type="evidence" value="ECO:0007669"/>
    <property type="project" value="UniProtKB-KW"/>
</dbReference>
<dbReference type="Proteomes" id="UP000187406">
    <property type="component" value="Unassembled WGS sequence"/>
</dbReference>
<comment type="cofactor">
    <cofactor evidence="1">
        <name>Fe cation</name>
        <dbReference type="ChEBI" id="CHEBI:24875"/>
    </cofactor>
</comment>
<comment type="caution">
    <text evidence="8">The sequence shown here is derived from an EMBL/GenBank/DDBJ whole genome shotgun (WGS) entry which is preliminary data.</text>
</comment>
<reference evidence="9" key="1">
    <citation type="submission" date="2016-04" db="EMBL/GenBank/DDBJ databases">
        <title>Cephalotus genome sequencing.</title>
        <authorList>
            <person name="Fukushima K."/>
            <person name="Hasebe M."/>
            <person name="Fang X."/>
        </authorList>
    </citation>
    <scope>NUCLEOTIDE SEQUENCE [LARGE SCALE GENOMIC DNA]</scope>
    <source>
        <strain evidence="9">cv. St1</strain>
    </source>
</reference>
<evidence type="ECO:0000313" key="8">
    <source>
        <dbReference type="EMBL" id="GAV58887.1"/>
    </source>
</evidence>
<evidence type="ECO:0000256" key="4">
    <source>
        <dbReference type="ARBA" id="ARBA00023002"/>
    </source>
</evidence>
<protein>
    <submittedName>
        <fullName evidence="8">2OG-FeII_Oxy domain-containing protein/DIOX_N domain-containing protein</fullName>
    </submittedName>
</protein>
<name>A0A1Q3AT10_CEPFO</name>
<sequence>MMENIPETAKSPQKDASAYDRANQVKEFDATKAGVKGLVDSGLAKIPRFFIHPPETLQEPVFDSTRDHIRVPIIDLEGFQSWRRIEIVNDMRKASETWGFFQVINHGVPVSVMEDIRESARLFHEQPKEAKMEWYSRETRKQVRYFCNGDLLVNKVAANWRDTIVFNFPDGQQDSQLFPQVCRQAVSEYLKHMIKLRKALSELLSEALGLHSDYLASMECMESESLTCHYYPICPEPNLTLGTTKHSDPSFLTILLQDKIGGLQILHQKYWVDVPFVQGALVVNIGDLIQLISNDKFRSVEHRVLAGQSGPRISVACFFYPSTANQCKPYAPLKELLCGKSPVYRETLVAEFMAYFRSKGLDRNSTLSHFRLP</sequence>
<dbReference type="STRING" id="3775.A0A1Q3AT10"/>
<dbReference type="PANTHER" id="PTHR10209:SF714">
    <property type="entry name" value="1-AMINOCYCLOPROPANE-1-CARBOXYLATE OXIDASE HOMOLOG 11-RELATED"/>
    <property type="match status" value="1"/>
</dbReference>
<evidence type="ECO:0000256" key="3">
    <source>
        <dbReference type="ARBA" id="ARBA00022723"/>
    </source>
</evidence>
<accession>A0A1Q3AT10</accession>
<dbReference type="PROSITE" id="PS51471">
    <property type="entry name" value="FE2OG_OXY"/>
    <property type="match status" value="1"/>
</dbReference>
<evidence type="ECO:0000256" key="2">
    <source>
        <dbReference type="ARBA" id="ARBA00008056"/>
    </source>
</evidence>
<dbReference type="Pfam" id="PF14226">
    <property type="entry name" value="DIOX_N"/>
    <property type="match status" value="1"/>
</dbReference>
<dbReference type="AlphaFoldDB" id="A0A1Q3AT10"/>
<dbReference type="InterPro" id="IPR026992">
    <property type="entry name" value="DIOX_N"/>
</dbReference>
<dbReference type="InParanoid" id="A0A1Q3AT10"/>
<dbReference type="InterPro" id="IPR044861">
    <property type="entry name" value="IPNS-like_FE2OG_OXY"/>
</dbReference>
<dbReference type="PANTHER" id="PTHR10209">
    <property type="entry name" value="OXIDOREDUCTASE, 2OG-FE II OXYGENASE FAMILY PROTEIN"/>
    <property type="match status" value="1"/>
</dbReference>
<gene>
    <name evidence="8" type="ORF">CFOL_v3_02420</name>
</gene>
<dbReference type="InterPro" id="IPR005123">
    <property type="entry name" value="Oxoglu/Fe-dep_dioxygenase_dom"/>
</dbReference>
<proteinExistence type="inferred from homology"/>
<evidence type="ECO:0000256" key="1">
    <source>
        <dbReference type="ARBA" id="ARBA00001962"/>
    </source>
</evidence>
<dbReference type="Gene3D" id="2.60.120.330">
    <property type="entry name" value="B-lactam Antibiotic, Isopenicillin N Synthase, Chain"/>
    <property type="match status" value="1"/>
</dbReference>
<dbReference type="EMBL" id="BDDD01000088">
    <property type="protein sequence ID" value="GAV58887.1"/>
    <property type="molecule type" value="Genomic_DNA"/>
</dbReference>
<evidence type="ECO:0000313" key="9">
    <source>
        <dbReference type="Proteomes" id="UP000187406"/>
    </source>
</evidence>
<keyword evidence="9" id="KW-1185">Reference proteome</keyword>
<dbReference type="Pfam" id="PF03171">
    <property type="entry name" value="2OG-FeII_Oxy"/>
    <property type="match status" value="1"/>
</dbReference>
<evidence type="ECO:0000259" key="7">
    <source>
        <dbReference type="PROSITE" id="PS51471"/>
    </source>
</evidence>
<keyword evidence="4 6" id="KW-0560">Oxidoreductase</keyword>
<feature type="domain" description="Fe2OG dioxygenase" evidence="7">
    <location>
        <begin position="222"/>
        <end position="321"/>
    </location>
</feature>
<evidence type="ECO:0000256" key="5">
    <source>
        <dbReference type="ARBA" id="ARBA00023004"/>
    </source>
</evidence>
<keyword evidence="5 6" id="KW-0408">Iron</keyword>
<evidence type="ECO:0000256" key="6">
    <source>
        <dbReference type="RuleBase" id="RU003682"/>
    </source>
</evidence>
<organism evidence="8 9">
    <name type="scientific">Cephalotus follicularis</name>
    <name type="common">Albany pitcher plant</name>
    <dbReference type="NCBI Taxonomy" id="3775"/>
    <lineage>
        <taxon>Eukaryota</taxon>
        <taxon>Viridiplantae</taxon>
        <taxon>Streptophyta</taxon>
        <taxon>Embryophyta</taxon>
        <taxon>Tracheophyta</taxon>
        <taxon>Spermatophyta</taxon>
        <taxon>Magnoliopsida</taxon>
        <taxon>eudicotyledons</taxon>
        <taxon>Gunneridae</taxon>
        <taxon>Pentapetalae</taxon>
        <taxon>rosids</taxon>
        <taxon>fabids</taxon>
        <taxon>Oxalidales</taxon>
        <taxon>Cephalotaceae</taxon>
        <taxon>Cephalotus</taxon>
    </lineage>
</organism>
<dbReference type="FunFam" id="2.60.120.330:FF:000005">
    <property type="entry name" value="1-aminocyclopropane-1-carboxylate oxidase homolog 1"/>
    <property type="match status" value="1"/>
</dbReference>
<keyword evidence="3 6" id="KW-0479">Metal-binding</keyword>
<dbReference type="InterPro" id="IPR027443">
    <property type="entry name" value="IPNS-like_sf"/>
</dbReference>
<dbReference type="GO" id="GO:0051213">
    <property type="term" value="F:dioxygenase activity"/>
    <property type="evidence" value="ECO:0007669"/>
    <property type="project" value="UniProtKB-ARBA"/>
</dbReference>
<dbReference type="SUPFAM" id="SSF51197">
    <property type="entry name" value="Clavaminate synthase-like"/>
    <property type="match status" value="1"/>
</dbReference>
<dbReference type="OrthoDB" id="288590at2759"/>